<dbReference type="Pfam" id="PF07883">
    <property type="entry name" value="Cupin_2"/>
    <property type="match status" value="1"/>
</dbReference>
<organism evidence="2 3">
    <name type="scientific">Flavobacterium limicola</name>
    <dbReference type="NCBI Taxonomy" id="180441"/>
    <lineage>
        <taxon>Bacteria</taxon>
        <taxon>Pseudomonadati</taxon>
        <taxon>Bacteroidota</taxon>
        <taxon>Flavobacteriia</taxon>
        <taxon>Flavobacteriales</taxon>
        <taxon>Flavobacteriaceae</taxon>
        <taxon>Flavobacterium</taxon>
    </lineage>
</organism>
<evidence type="ECO:0000313" key="3">
    <source>
        <dbReference type="Proteomes" id="UP000280091"/>
    </source>
</evidence>
<evidence type="ECO:0000259" key="1">
    <source>
        <dbReference type="Pfam" id="PF07883"/>
    </source>
</evidence>
<dbReference type="InterPro" id="IPR014710">
    <property type="entry name" value="RmlC-like_jellyroll"/>
</dbReference>
<dbReference type="RefSeq" id="WP_121365797.1">
    <property type="nucleotide sequence ID" value="NZ_RBXA01000003.1"/>
</dbReference>
<dbReference type="PIRSF" id="PIRSF029883">
    <property type="entry name" value="KdgF"/>
    <property type="match status" value="1"/>
</dbReference>
<dbReference type="InterPro" id="IPR025499">
    <property type="entry name" value="KdgF"/>
</dbReference>
<dbReference type="InterPro" id="IPR011051">
    <property type="entry name" value="RmlC_Cupin_sf"/>
</dbReference>
<dbReference type="OrthoDB" id="9811153at2"/>
<dbReference type="InterPro" id="IPR013096">
    <property type="entry name" value="Cupin_2"/>
</dbReference>
<feature type="domain" description="Cupin type-2" evidence="1">
    <location>
        <begin position="41"/>
        <end position="99"/>
    </location>
</feature>
<dbReference type="AlphaFoldDB" id="A0A495RYI6"/>
<keyword evidence="3" id="KW-1185">Reference proteome</keyword>
<keyword evidence="2" id="KW-0223">Dioxygenase</keyword>
<dbReference type="PANTHER" id="PTHR40112">
    <property type="entry name" value="H2HPP ISOMERASE"/>
    <property type="match status" value="1"/>
</dbReference>
<accession>A0A495RYI6</accession>
<name>A0A495RYI6_9FLAO</name>
<sequence>MMVLANNTRFFKEEETQWEVVGEDVQRQIVGFDDRVMMVNVKFEKGAIGPLHNHHHTQVTHIAVGTFEVTIEEETRILKKGDSFYIPSNKIHGVVCLEEGILIDVFSPMREDFIK</sequence>
<dbReference type="Proteomes" id="UP000280091">
    <property type="component" value="Unassembled WGS sequence"/>
</dbReference>
<dbReference type="Gene3D" id="2.60.120.10">
    <property type="entry name" value="Jelly Rolls"/>
    <property type="match status" value="1"/>
</dbReference>
<dbReference type="PANTHER" id="PTHR40112:SF1">
    <property type="entry name" value="H2HPP ISOMERASE"/>
    <property type="match status" value="1"/>
</dbReference>
<dbReference type="InterPro" id="IPR052535">
    <property type="entry name" value="Bacilysin_H2HPP_isomerase"/>
</dbReference>
<comment type="caution">
    <text evidence="2">The sequence shown here is derived from an EMBL/GenBank/DDBJ whole genome shotgun (WGS) entry which is preliminary data.</text>
</comment>
<reference evidence="2 3" key="1">
    <citation type="submission" date="2018-10" db="EMBL/GenBank/DDBJ databases">
        <title>Genomic Encyclopedia of Archaeal and Bacterial Type Strains, Phase II (KMG-II): from individual species to whole genera.</title>
        <authorList>
            <person name="Goeker M."/>
        </authorList>
    </citation>
    <scope>NUCLEOTIDE SEQUENCE [LARGE SCALE GENOMIC DNA]</scope>
    <source>
        <strain evidence="2 3">DSM 15094</strain>
    </source>
</reference>
<protein>
    <submittedName>
        <fullName evidence="2">Quercetin dioxygenase-like cupin family protein</fullName>
    </submittedName>
</protein>
<dbReference type="EMBL" id="RBXA01000003">
    <property type="protein sequence ID" value="RKS92545.1"/>
    <property type="molecule type" value="Genomic_DNA"/>
</dbReference>
<proteinExistence type="predicted"/>
<dbReference type="CDD" id="cd02238">
    <property type="entry name" value="cupin_KdgF"/>
    <property type="match status" value="1"/>
</dbReference>
<evidence type="ECO:0000313" key="2">
    <source>
        <dbReference type="EMBL" id="RKS92545.1"/>
    </source>
</evidence>
<gene>
    <name evidence="2" type="ORF">BC952_2450</name>
</gene>
<keyword evidence="2" id="KW-0560">Oxidoreductase</keyword>
<dbReference type="SUPFAM" id="SSF51182">
    <property type="entry name" value="RmlC-like cupins"/>
    <property type="match status" value="1"/>
</dbReference>
<dbReference type="GO" id="GO:0051213">
    <property type="term" value="F:dioxygenase activity"/>
    <property type="evidence" value="ECO:0007669"/>
    <property type="project" value="UniProtKB-KW"/>
</dbReference>